<keyword evidence="5" id="KW-1185">Reference proteome</keyword>
<dbReference type="EMBL" id="CP039543">
    <property type="protein sequence ID" value="QJT08316.1"/>
    <property type="molecule type" value="Genomic_DNA"/>
</dbReference>
<keyword evidence="3" id="KW-0255">Endonuclease</keyword>
<evidence type="ECO:0000313" key="5">
    <source>
        <dbReference type="Proteomes" id="UP000503251"/>
    </source>
</evidence>
<dbReference type="Proteomes" id="UP000434052">
    <property type="component" value="Unassembled WGS sequence"/>
</dbReference>
<evidence type="ECO:0000313" key="3">
    <source>
        <dbReference type="EMBL" id="TVM35206.1"/>
    </source>
</evidence>
<dbReference type="Pfam" id="PF03372">
    <property type="entry name" value="Exo_endo_phos"/>
    <property type="match status" value="1"/>
</dbReference>
<dbReference type="AlphaFoldDB" id="A0A6P1ZM34"/>
<dbReference type="GO" id="GO:0004519">
    <property type="term" value="F:endonuclease activity"/>
    <property type="evidence" value="ECO:0007669"/>
    <property type="project" value="UniProtKB-KW"/>
</dbReference>
<evidence type="ECO:0000313" key="2">
    <source>
        <dbReference type="EMBL" id="QJT08316.1"/>
    </source>
</evidence>
<keyword evidence="3" id="KW-0540">Nuclease</keyword>
<dbReference type="Gene3D" id="3.60.10.10">
    <property type="entry name" value="Endonuclease/exonuclease/phosphatase"/>
    <property type="match status" value="1"/>
</dbReference>
<dbReference type="Proteomes" id="UP000503251">
    <property type="component" value="Chromosome"/>
</dbReference>
<protein>
    <submittedName>
        <fullName evidence="3">Endonuclease</fullName>
    </submittedName>
</protein>
<dbReference type="InterPro" id="IPR036691">
    <property type="entry name" value="Endo/exonu/phosph_ase_sf"/>
</dbReference>
<keyword evidence="3" id="KW-0378">Hydrolase</keyword>
<name>A0A6P1ZM34_9BACT</name>
<sequence length="251" mass="27571">MISGEHDGGHQDVVFPMRVASYNVHGFRDASGAWNLERTAAVIRELDAHVVGLQEVICLRDCPLNAQFGDPRSVLADLAALTGHHAITGINMATGRSPCCNALLMRELPRDVTAQDLSLPGREPREVVSAVLGTEEHWLRVATVHVGLGFAEREGQVRRLVELVEKWGSERTVVLGDFNEWNPLSRTARRMARDLGAPKSGRTFPARFPLLPLDRMGATPDLRLRNAHAHRSALARKASDHLPLVAEVAEV</sequence>
<reference evidence="2 5" key="2">
    <citation type="submission" date="2019-04" db="EMBL/GenBank/DDBJ databases">
        <title>Isolation and culture of sulfate reducing bacteria from the cold seep of the South China Sea.</title>
        <authorList>
            <person name="Sun C."/>
            <person name="Liu R."/>
        </authorList>
    </citation>
    <scope>NUCLEOTIDE SEQUENCE [LARGE SCALE GENOMIC DNA]</scope>
    <source>
        <strain evidence="2 5">CS1</strain>
    </source>
</reference>
<reference evidence="3 4" key="1">
    <citation type="submission" date="2018-06" db="EMBL/GenBank/DDBJ databases">
        <title>Complete genome of Desulfovibrio marinus P48SEP.</title>
        <authorList>
            <person name="Crispim J.S."/>
            <person name="Vidigal P.M.P."/>
            <person name="Silva L.C.F."/>
            <person name="Araujo L.C."/>
            <person name="Laguardia C.N."/>
            <person name="Dias R.S."/>
            <person name="Sousa M.P."/>
            <person name="Paula S.O."/>
            <person name="Silva C."/>
        </authorList>
    </citation>
    <scope>NUCLEOTIDE SEQUENCE [LARGE SCALE GENOMIC DNA]</scope>
    <source>
        <strain evidence="3 4">P48SEP</strain>
    </source>
</reference>
<dbReference type="InterPro" id="IPR005135">
    <property type="entry name" value="Endo/exonuclease/phosphatase"/>
</dbReference>
<dbReference type="EMBL" id="QMIF01000003">
    <property type="protein sequence ID" value="TVM35206.1"/>
    <property type="molecule type" value="Genomic_DNA"/>
</dbReference>
<dbReference type="OrthoDB" id="9813425at2"/>
<dbReference type="GO" id="GO:0006506">
    <property type="term" value="P:GPI anchor biosynthetic process"/>
    <property type="evidence" value="ECO:0007669"/>
    <property type="project" value="TreeGrafter"/>
</dbReference>
<feature type="domain" description="Endonuclease/exonuclease/phosphatase" evidence="1">
    <location>
        <begin position="20"/>
        <end position="241"/>
    </location>
</feature>
<gene>
    <name evidence="3" type="ORF">DQK91_07380</name>
    <name evidence="2" type="ORF">E8L03_04960</name>
</gene>
<accession>A0A6P1ZM34</accession>
<organism evidence="3 4">
    <name type="scientific">Oceanidesulfovibrio marinus</name>
    <dbReference type="NCBI Taxonomy" id="370038"/>
    <lineage>
        <taxon>Bacteria</taxon>
        <taxon>Pseudomonadati</taxon>
        <taxon>Thermodesulfobacteriota</taxon>
        <taxon>Desulfovibrionia</taxon>
        <taxon>Desulfovibrionales</taxon>
        <taxon>Desulfovibrionaceae</taxon>
        <taxon>Oceanidesulfovibrio</taxon>
    </lineage>
</organism>
<dbReference type="InterPro" id="IPR051916">
    <property type="entry name" value="GPI-anchor_lipid_remodeler"/>
</dbReference>
<evidence type="ECO:0000259" key="1">
    <source>
        <dbReference type="Pfam" id="PF03372"/>
    </source>
</evidence>
<dbReference type="PANTHER" id="PTHR14859">
    <property type="entry name" value="CALCOFLUOR WHITE HYPERSENSITIVE PROTEIN PRECURSOR"/>
    <property type="match status" value="1"/>
</dbReference>
<dbReference type="PANTHER" id="PTHR14859:SF15">
    <property type="entry name" value="ENDONUCLEASE_EXONUCLEASE_PHOSPHATASE DOMAIN-CONTAINING PROTEIN"/>
    <property type="match status" value="1"/>
</dbReference>
<dbReference type="GO" id="GO:0016020">
    <property type="term" value="C:membrane"/>
    <property type="evidence" value="ECO:0007669"/>
    <property type="project" value="GOC"/>
</dbReference>
<dbReference type="SUPFAM" id="SSF56219">
    <property type="entry name" value="DNase I-like"/>
    <property type="match status" value="1"/>
</dbReference>
<proteinExistence type="predicted"/>
<evidence type="ECO:0000313" key="4">
    <source>
        <dbReference type="Proteomes" id="UP000434052"/>
    </source>
</evidence>
<dbReference type="RefSeq" id="WP_144234766.1">
    <property type="nucleotide sequence ID" value="NZ_CP039543.1"/>
</dbReference>